<keyword evidence="9" id="KW-1185">Reference proteome</keyword>
<keyword evidence="4" id="KW-0934">Plastid</keyword>
<comment type="subcellular location">
    <subcellularLocation>
        <location evidence="1">Plastid</location>
        <location evidence="1">Chloroplast</location>
    </subcellularLocation>
</comment>
<comment type="caution">
    <text evidence="8">The sequence shown here is derived from an EMBL/GenBank/DDBJ whole genome shotgun (WGS) entry which is preliminary data.</text>
</comment>
<name>A0AAP0RFF0_LIQFO</name>
<gene>
    <name evidence="8" type="ORF">L1049_023251</name>
</gene>
<dbReference type="Proteomes" id="UP001415857">
    <property type="component" value="Unassembled WGS sequence"/>
</dbReference>
<dbReference type="GO" id="GO:0090071">
    <property type="term" value="P:negative regulation of ribosome biogenesis"/>
    <property type="evidence" value="ECO:0007669"/>
    <property type="project" value="TreeGrafter"/>
</dbReference>
<dbReference type="EMBL" id="JBBPBK010000011">
    <property type="protein sequence ID" value="KAK9275975.1"/>
    <property type="molecule type" value="Genomic_DNA"/>
</dbReference>
<dbReference type="PANTHER" id="PTHR21043:SF2">
    <property type="entry name" value="PROTEIN IOJAP, CHLOROPLASTIC"/>
    <property type="match status" value="1"/>
</dbReference>
<evidence type="ECO:0000256" key="3">
    <source>
        <dbReference type="ARBA" id="ARBA00022528"/>
    </source>
</evidence>
<organism evidence="8 9">
    <name type="scientific">Liquidambar formosana</name>
    <name type="common">Formosan gum</name>
    <dbReference type="NCBI Taxonomy" id="63359"/>
    <lineage>
        <taxon>Eukaryota</taxon>
        <taxon>Viridiplantae</taxon>
        <taxon>Streptophyta</taxon>
        <taxon>Embryophyta</taxon>
        <taxon>Tracheophyta</taxon>
        <taxon>Spermatophyta</taxon>
        <taxon>Magnoliopsida</taxon>
        <taxon>eudicotyledons</taxon>
        <taxon>Gunneridae</taxon>
        <taxon>Pentapetalae</taxon>
        <taxon>Saxifragales</taxon>
        <taxon>Altingiaceae</taxon>
        <taxon>Liquidambar</taxon>
    </lineage>
</organism>
<dbReference type="Pfam" id="PF02410">
    <property type="entry name" value="RsfS"/>
    <property type="match status" value="1"/>
</dbReference>
<evidence type="ECO:0000256" key="2">
    <source>
        <dbReference type="ARBA" id="ARBA00010574"/>
    </source>
</evidence>
<keyword evidence="5" id="KW-0809">Transit peptide</keyword>
<keyword evidence="3" id="KW-0150">Chloroplast</keyword>
<dbReference type="PANTHER" id="PTHR21043">
    <property type="entry name" value="IOJAP SUPERFAMILY ORTHOLOG"/>
    <property type="match status" value="1"/>
</dbReference>
<comment type="similarity">
    <text evidence="2">Belongs to the Iojap/RsfS family.</text>
</comment>
<dbReference type="InterPro" id="IPR043519">
    <property type="entry name" value="NT_sf"/>
</dbReference>
<dbReference type="GO" id="GO:0017148">
    <property type="term" value="P:negative regulation of translation"/>
    <property type="evidence" value="ECO:0007669"/>
    <property type="project" value="TreeGrafter"/>
</dbReference>
<evidence type="ECO:0000256" key="5">
    <source>
        <dbReference type="ARBA" id="ARBA00022946"/>
    </source>
</evidence>
<dbReference type="SUPFAM" id="SSF81301">
    <property type="entry name" value="Nucleotidyltransferase"/>
    <property type="match status" value="1"/>
</dbReference>
<accession>A0AAP0RFF0</accession>
<dbReference type="Gene3D" id="3.30.460.10">
    <property type="entry name" value="Beta Polymerase, domain 2"/>
    <property type="match status" value="1"/>
</dbReference>
<dbReference type="GO" id="GO:0043023">
    <property type="term" value="F:ribosomal large subunit binding"/>
    <property type="evidence" value="ECO:0007669"/>
    <property type="project" value="TreeGrafter"/>
</dbReference>
<dbReference type="GO" id="GO:0009507">
    <property type="term" value="C:chloroplast"/>
    <property type="evidence" value="ECO:0007669"/>
    <property type="project" value="UniProtKB-SubCell"/>
</dbReference>
<protein>
    <recommendedName>
        <fullName evidence="7">Protein Iojap, chloroplastic</fullName>
    </recommendedName>
</protein>
<evidence type="ECO:0000313" key="9">
    <source>
        <dbReference type="Proteomes" id="UP001415857"/>
    </source>
</evidence>
<dbReference type="FunFam" id="3.30.460.10:FF:000026">
    <property type="entry name" value="Protein Iojap, chloroplastic"/>
    <property type="match status" value="1"/>
</dbReference>
<evidence type="ECO:0000256" key="6">
    <source>
        <dbReference type="ARBA" id="ARBA00061915"/>
    </source>
</evidence>
<dbReference type="AlphaFoldDB" id="A0AAP0RFF0"/>
<reference evidence="8 9" key="1">
    <citation type="journal article" date="2024" name="Plant J.">
        <title>Genome sequences and population genomics reveal climatic adaptation and genomic divergence between two closely related sweetgum species.</title>
        <authorList>
            <person name="Xu W.Q."/>
            <person name="Ren C.Q."/>
            <person name="Zhang X.Y."/>
            <person name="Comes H.P."/>
            <person name="Liu X.H."/>
            <person name="Li Y.G."/>
            <person name="Kettle C.J."/>
            <person name="Jalonen R."/>
            <person name="Gaisberger H."/>
            <person name="Ma Y.Z."/>
            <person name="Qiu Y.X."/>
        </authorList>
    </citation>
    <scope>NUCLEOTIDE SEQUENCE [LARGE SCALE GENOMIC DNA]</scope>
    <source>
        <strain evidence="8">Hangzhou</strain>
    </source>
</reference>
<comment type="subunit">
    <text evidence="6">Interacts with chloroplast ribosomal protein uL14c (rpl14).</text>
</comment>
<dbReference type="InterPro" id="IPR004394">
    <property type="entry name" value="Iojap/RsfS/C7orf30"/>
</dbReference>
<evidence type="ECO:0000313" key="8">
    <source>
        <dbReference type="EMBL" id="KAK9275975.1"/>
    </source>
</evidence>
<evidence type="ECO:0000256" key="1">
    <source>
        <dbReference type="ARBA" id="ARBA00004229"/>
    </source>
</evidence>
<sequence length="238" mass="26769">MEVSSSTLLSHPFPCPPFAEIHTRTRFSPELRLRGPRKVSGSCLHGPHHRPQKANRKLVPIAVLSSRDSSSMFSPKALGPNTSEDTDDMFDDLFEKYGKVVFRRNDQKPPSAEADDDAESLSFAVEMAKVASEVKAADIRVLFVKPLVYWTRFFIITTAFSRPQIDAIGSRIRDLAEKQYGKIPSGDSKPNSWTLLDFGDVVVHIFLPQQRAYYNLEEFYEAECYLVGNCQACSACSR</sequence>
<evidence type="ECO:0000256" key="7">
    <source>
        <dbReference type="ARBA" id="ARBA00069129"/>
    </source>
</evidence>
<dbReference type="NCBIfam" id="TIGR00090">
    <property type="entry name" value="rsfS_iojap_ybeB"/>
    <property type="match status" value="1"/>
</dbReference>
<evidence type="ECO:0000256" key="4">
    <source>
        <dbReference type="ARBA" id="ARBA00022640"/>
    </source>
</evidence>
<dbReference type="HAMAP" id="MF_01477">
    <property type="entry name" value="Iojap_RsfS"/>
    <property type="match status" value="1"/>
</dbReference>
<proteinExistence type="inferred from homology"/>